<evidence type="ECO:0000256" key="4">
    <source>
        <dbReference type="ARBA" id="ARBA00012579"/>
    </source>
</evidence>
<keyword evidence="7 8" id="KW-0456">Lyase</keyword>
<evidence type="ECO:0000313" key="11">
    <source>
        <dbReference type="EMBL" id="TYK35550.1"/>
    </source>
</evidence>
<dbReference type="InterPro" id="IPR020555">
    <property type="entry name" value="MECDP_synthase_CS"/>
</dbReference>
<evidence type="ECO:0000256" key="2">
    <source>
        <dbReference type="ARBA" id="ARBA00004709"/>
    </source>
</evidence>
<evidence type="ECO:0000313" key="12">
    <source>
        <dbReference type="Proteomes" id="UP000324383"/>
    </source>
</evidence>
<evidence type="ECO:0000256" key="9">
    <source>
        <dbReference type="RuleBase" id="RU004395"/>
    </source>
</evidence>
<feature type="binding site" evidence="8">
    <location>
        <position position="144"/>
    </location>
    <ligand>
        <name>4-CDP-2-C-methyl-D-erythritol 2-phosphate</name>
        <dbReference type="ChEBI" id="CHEBI:57919"/>
    </ligand>
</feature>
<evidence type="ECO:0000256" key="5">
    <source>
        <dbReference type="ARBA" id="ARBA00022723"/>
    </source>
</evidence>
<evidence type="ECO:0000256" key="3">
    <source>
        <dbReference type="ARBA" id="ARBA00008480"/>
    </source>
</evidence>
<dbReference type="UniPathway" id="UPA00056">
    <property type="reaction ID" value="UER00095"/>
</dbReference>
<dbReference type="SUPFAM" id="SSF69765">
    <property type="entry name" value="IpsF-like"/>
    <property type="match status" value="1"/>
</dbReference>
<feature type="site" description="Transition state stabilizer" evidence="8">
    <location>
        <position position="135"/>
    </location>
</feature>
<dbReference type="HAMAP" id="MF_00107">
    <property type="entry name" value="IspF"/>
    <property type="match status" value="1"/>
</dbReference>
<feature type="domain" description="2-C-methyl-D-erythritol 2,4-cyclodiphosphate synthase" evidence="10">
    <location>
        <begin position="3"/>
        <end position="156"/>
    </location>
</feature>
<dbReference type="FunFam" id="3.30.1330.50:FF:000001">
    <property type="entry name" value="2-C-methyl-D-erythritol 2,4-cyclodiphosphate synthase"/>
    <property type="match status" value="1"/>
</dbReference>
<dbReference type="CDD" id="cd00554">
    <property type="entry name" value="MECDP_synthase"/>
    <property type="match status" value="1"/>
</dbReference>
<feature type="binding site" evidence="8">
    <location>
        <position position="44"/>
    </location>
    <ligand>
        <name>a divalent metal cation</name>
        <dbReference type="ChEBI" id="CHEBI:60240"/>
    </ligand>
</feature>
<comment type="caution">
    <text evidence="8">Lacks conserved residue(s) required for the propagation of feature annotation.</text>
</comment>
<accession>A0A5D3F1V1</accession>
<comment type="pathway">
    <text evidence="2 8">Isoprenoid biosynthesis; isopentenyl diphosphate biosynthesis via DXP pathway; isopentenyl diphosphate from 1-deoxy-D-xylulose 5-phosphate: step 4/6.</text>
</comment>
<keyword evidence="12" id="KW-1185">Reference proteome</keyword>
<dbReference type="EC" id="4.6.1.12" evidence="4 8"/>
<comment type="similarity">
    <text evidence="3 8 9">Belongs to the IspF family.</text>
</comment>
<evidence type="ECO:0000256" key="1">
    <source>
        <dbReference type="ARBA" id="ARBA00000200"/>
    </source>
</evidence>
<feature type="binding site" evidence="8">
    <location>
        <begin position="10"/>
        <end position="12"/>
    </location>
    <ligand>
        <name>4-CDP-2-C-methyl-D-erythritol 2-phosphate</name>
        <dbReference type="ChEBI" id="CHEBI:57919"/>
    </ligand>
</feature>
<dbReference type="GO" id="GO:0046872">
    <property type="term" value="F:metal ion binding"/>
    <property type="evidence" value="ECO:0007669"/>
    <property type="project" value="UniProtKB-KW"/>
</dbReference>
<feature type="binding site" evidence="8">
    <location>
        <begin position="36"/>
        <end position="37"/>
    </location>
    <ligand>
        <name>4-CDP-2-C-methyl-D-erythritol 2-phosphate</name>
        <dbReference type="ChEBI" id="CHEBI:57919"/>
    </ligand>
</feature>
<dbReference type="Gene3D" id="3.30.1330.50">
    <property type="entry name" value="2-C-methyl-D-erythritol 2,4-cyclodiphosphate synthase"/>
    <property type="match status" value="1"/>
</dbReference>
<keyword evidence="5 8" id="KW-0479">Metal-binding</keyword>
<comment type="function">
    <text evidence="8">Involved in the biosynthesis of isopentenyl diphosphate (IPP) and dimethylallyl diphosphate (DMAPP), two major building blocks of isoprenoid compounds. Catalyzes the conversion of 4-diphosphocytidyl-2-C-methyl-D-erythritol 2-phosphate (CDP-ME2P) to 2-C-methyl-D-erythritol 2,4-cyclodiphosphate (ME-CPP) with a corresponding release of cytidine 5-monophosphate (CMP).</text>
</comment>
<comment type="catalytic activity">
    <reaction evidence="1 8 9">
        <text>4-CDP-2-C-methyl-D-erythritol 2-phosphate = 2-C-methyl-D-erythritol 2,4-cyclic diphosphate + CMP</text>
        <dbReference type="Rhea" id="RHEA:23864"/>
        <dbReference type="ChEBI" id="CHEBI:57919"/>
        <dbReference type="ChEBI" id="CHEBI:58483"/>
        <dbReference type="ChEBI" id="CHEBI:60377"/>
        <dbReference type="EC" id="4.6.1.12"/>
    </reaction>
</comment>
<dbReference type="GO" id="GO:0008685">
    <property type="term" value="F:2-C-methyl-D-erythritol 2,4-cyclodiphosphate synthase activity"/>
    <property type="evidence" value="ECO:0007669"/>
    <property type="project" value="UniProtKB-UniRule"/>
</dbReference>
<evidence type="ECO:0000259" key="10">
    <source>
        <dbReference type="Pfam" id="PF02542"/>
    </source>
</evidence>
<feature type="site" description="Transition state stabilizer" evidence="8">
    <location>
        <position position="36"/>
    </location>
</feature>
<gene>
    <name evidence="8" type="primary">ispF</name>
    <name evidence="11" type="ORF">FNJ60_00090</name>
</gene>
<comment type="subunit">
    <text evidence="8">Homotrimer.</text>
</comment>
<dbReference type="PROSITE" id="PS01350">
    <property type="entry name" value="ISPF"/>
    <property type="match status" value="1"/>
</dbReference>
<dbReference type="NCBIfam" id="TIGR00151">
    <property type="entry name" value="ispF"/>
    <property type="match status" value="1"/>
</dbReference>
<evidence type="ECO:0000256" key="6">
    <source>
        <dbReference type="ARBA" id="ARBA00023229"/>
    </source>
</evidence>
<dbReference type="PANTHER" id="PTHR43181:SF1">
    <property type="entry name" value="2-C-METHYL-D-ERYTHRITOL 2,4-CYCLODIPHOSPHATE SYNTHASE, CHLOROPLASTIC"/>
    <property type="match status" value="1"/>
</dbReference>
<reference evidence="11 12" key="1">
    <citation type="submission" date="2019-07" db="EMBL/GenBank/DDBJ databases">
        <title>Draft Genome Sequences of Bacteroides pyogenes Strains Isolated from the Uterus Holstein Dairy Cows with Metritis.</title>
        <authorList>
            <person name="Cunha F."/>
            <person name="Galvao K.N."/>
            <person name="Jeon S.J."/>
            <person name="Jeong K.C."/>
        </authorList>
    </citation>
    <scope>NUCLEOTIDE SEQUENCE [LARGE SCALE GENOMIC DNA]</scope>
    <source>
        <strain evidence="11 12">KG-31</strain>
    </source>
</reference>
<proteinExistence type="inferred from homology"/>
<dbReference type="GO" id="GO:0016114">
    <property type="term" value="P:terpenoid biosynthetic process"/>
    <property type="evidence" value="ECO:0007669"/>
    <property type="project" value="InterPro"/>
</dbReference>
<dbReference type="EMBL" id="VKLW01000001">
    <property type="protein sequence ID" value="TYK35550.1"/>
    <property type="molecule type" value="Genomic_DNA"/>
</dbReference>
<sequence>MKIRVGFGYDVHRLVEGRELWLGGVLLQHTKGLLGHSDADVLVHAICDALLGAANMRDIGFHFPDTAGEFKNVDSKILLKKTVGLIAGKGYRVGNVDATVCAEQPKLKPHIPLMQETLANVMGISPDDIAIKATTSEKLGFTGREEGISAYVTVLIEKD</sequence>
<feature type="binding site" evidence="8">
    <location>
        <begin position="134"/>
        <end position="137"/>
    </location>
    <ligand>
        <name>4-CDP-2-C-methyl-D-erythritol 2-phosphate</name>
        <dbReference type="ChEBI" id="CHEBI:57919"/>
    </ligand>
</feature>
<name>A0A5D3F1V1_9BACE</name>
<dbReference type="AlphaFoldDB" id="A0A5D3F1V1"/>
<dbReference type="GO" id="GO:0019288">
    <property type="term" value="P:isopentenyl diphosphate biosynthetic process, methylerythritol 4-phosphate pathway"/>
    <property type="evidence" value="ECO:0007669"/>
    <property type="project" value="UniProtKB-UniRule"/>
</dbReference>
<feature type="binding site" evidence="8">
    <location>
        <begin position="58"/>
        <end position="60"/>
    </location>
    <ligand>
        <name>4-CDP-2-C-methyl-D-erythritol 2-phosphate</name>
        <dbReference type="ChEBI" id="CHEBI:57919"/>
    </ligand>
</feature>
<dbReference type="Proteomes" id="UP000324383">
    <property type="component" value="Unassembled WGS sequence"/>
</dbReference>
<feature type="binding site" evidence="8">
    <location>
        <position position="141"/>
    </location>
    <ligand>
        <name>4-CDP-2-C-methyl-D-erythritol 2-phosphate</name>
        <dbReference type="ChEBI" id="CHEBI:57919"/>
    </ligand>
</feature>
<dbReference type="InterPro" id="IPR036571">
    <property type="entry name" value="MECDP_synthase_sf"/>
</dbReference>
<comment type="cofactor">
    <cofactor evidence="8">
        <name>a divalent metal cation</name>
        <dbReference type="ChEBI" id="CHEBI:60240"/>
    </cofactor>
    <text evidence="8">Binds 1 divalent metal cation per subunit.</text>
</comment>
<feature type="binding site" evidence="8">
    <location>
        <position position="10"/>
    </location>
    <ligand>
        <name>a divalent metal cation</name>
        <dbReference type="ChEBI" id="CHEBI:60240"/>
    </ligand>
</feature>
<evidence type="ECO:0000256" key="7">
    <source>
        <dbReference type="ARBA" id="ARBA00023239"/>
    </source>
</evidence>
<comment type="caution">
    <text evidence="11">The sequence shown here is derived from an EMBL/GenBank/DDBJ whole genome shotgun (WGS) entry which is preliminary data.</text>
</comment>
<organism evidence="11 12">
    <name type="scientific">Bacteroides pyogenes</name>
    <dbReference type="NCBI Taxonomy" id="310300"/>
    <lineage>
        <taxon>Bacteria</taxon>
        <taxon>Pseudomonadati</taxon>
        <taxon>Bacteroidota</taxon>
        <taxon>Bacteroidia</taxon>
        <taxon>Bacteroidales</taxon>
        <taxon>Bacteroidaceae</taxon>
        <taxon>Bacteroides</taxon>
    </lineage>
</organism>
<protein>
    <recommendedName>
        <fullName evidence="4 8">2-C-methyl-D-erythritol 2,4-cyclodiphosphate synthase</fullName>
        <shortName evidence="8">MECDP-synthase</shortName>
        <shortName evidence="8">MECPP-synthase</shortName>
        <shortName evidence="8">MECPS</shortName>
        <ecNumber evidence="4 8">4.6.1.12</ecNumber>
    </recommendedName>
</protein>
<dbReference type="RefSeq" id="WP_027325965.1">
    <property type="nucleotide sequence ID" value="NZ_CAMBON010000044.1"/>
</dbReference>
<keyword evidence="6 8" id="KW-0414">Isoprene biosynthesis</keyword>
<dbReference type="Pfam" id="PF02542">
    <property type="entry name" value="YgbB"/>
    <property type="match status" value="1"/>
</dbReference>
<feature type="binding site" evidence="8">
    <location>
        <position position="12"/>
    </location>
    <ligand>
        <name>a divalent metal cation</name>
        <dbReference type="ChEBI" id="CHEBI:60240"/>
    </ligand>
</feature>
<evidence type="ECO:0000256" key="8">
    <source>
        <dbReference type="HAMAP-Rule" id="MF_00107"/>
    </source>
</evidence>
<dbReference type="InterPro" id="IPR003526">
    <property type="entry name" value="MECDP_synthase"/>
</dbReference>
<dbReference type="PANTHER" id="PTHR43181">
    <property type="entry name" value="2-C-METHYL-D-ERYTHRITOL 2,4-CYCLODIPHOSPHATE SYNTHASE, CHLOROPLASTIC"/>
    <property type="match status" value="1"/>
</dbReference>